<dbReference type="Proteomes" id="UP001565368">
    <property type="component" value="Unassembled WGS sequence"/>
</dbReference>
<evidence type="ECO:0000256" key="1">
    <source>
        <dbReference type="SAM" id="MobiDB-lite"/>
    </source>
</evidence>
<proteinExistence type="predicted"/>
<feature type="compositionally biased region" description="Low complexity" evidence="1">
    <location>
        <begin position="211"/>
        <end position="225"/>
    </location>
</feature>
<gene>
    <name evidence="2" type="ORF">Q8F55_007470</name>
</gene>
<name>A0ABR3PTL5_9TREE</name>
<feature type="region of interest" description="Disordered" evidence="1">
    <location>
        <begin position="209"/>
        <end position="277"/>
    </location>
</feature>
<sequence length="277" mass="29443">MSLRPATRIRAPQPPPIALLARRLSGRRAPPAPKPLLRPGKLSAHVAASVADRERWPAPPTWRDIDLSQPPRVRLVGSEVTDPAHSRGKALSTALDPLFTLRATPGMHPDAVRRLREGAAAPRISILPIATKAGLSKIAVERRHVKSRFLKAAETVLNHSAGRLPLVSGWAYTAVLNPRTYNAPFPELCAALEVAFAKLGDDKDAFEASQRGRAAPPGRAQPPAGRQGGDSKSGRPAGKPVGKPAPKVAPAASSGTKVLLKAKGPLLRRESLSRPTK</sequence>
<dbReference type="EMBL" id="JBBXJM010000006">
    <property type="protein sequence ID" value="KAL1405794.1"/>
    <property type="molecule type" value="Genomic_DNA"/>
</dbReference>
<feature type="compositionally biased region" description="Low complexity" evidence="1">
    <location>
        <begin position="236"/>
        <end position="252"/>
    </location>
</feature>
<keyword evidence="3" id="KW-1185">Reference proteome</keyword>
<evidence type="ECO:0000313" key="3">
    <source>
        <dbReference type="Proteomes" id="UP001565368"/>
    </source>
</evidence>
<evidence type="ECO:0000313" key="2">
    <source>
        <dbReference type="EMBL" id="KAL1405794.1"/>
    </source>
</evidence>
<dbReference type="GeneID" id="95988513"/>
<feature type="compositionally biased region" description="Basic and acidic residues" evidence="1">
    <location>
        <begin position="267"/>
        <end position="277"/>
    </location>
</feature>
<protein>
    <submittedName>
        <fullName evidence="2">Uncharacterized protein</fullName>
    </submittedName>
</protein>
<accession>A0ABR3PTL5</accession>
<organism evidence="2 3">
    <name type="scientific">Vanrija albida</name>
    <dbReference type="NCBI Taxonomy" id="181172"/>
    <lineage>
        <taxon>Eukaryota</taxon>
        <taxon>Fungi</taxon>
        <taxon>Dikarya</taxon>
        <taxon>Basidiomycota</taxon>
        <taxon>Agaricomycotina</taxon>
        <taxon>Tremellomycetes</taxon>
        <taxon>Trichosporonales</taxon>
        <taxon>Trichosporonaceae</taxon>
        <taxon>Vanrija</taxon>
    </lineage>
</organism>
<dbReference type="RefSeq" id="XP_069205738.1">
    <property type="nucleotide sequence ID" value="XM_069355897.1"/>
</dbReference>
<reference evidence="2 3" key="1">
    <citation type="submission" date="2023-08" db="EMBL/GenBank/DDBJ databases">
        <title>Annotated Genome Sequence of Vanrija albida AlHP1.</title>
        <authorList>
            <person name="Herzog R."/>
        </authorList>
    </citation>
    <scope>NUCLEOTIDE SEQUENCE [LARGE SCALE GENOMIC DNA]</scope>
    <source>
        <strain evidence="2 3">AlHP1</strain>
    </source>
</reference>
<comment type="caution">
    <text evidence="2">The sequence shown here is derived from an EMBL/GenBank/DDBJ whole genome shotgun (WGS) entry which is preliminary data.</text>
</comment>